<sequence length="210" mass="23522">MNTEILGAQRQNMYLCAMFQIDQTIVSEDVINKDFVCNLSACKGECCIAGEAGAPVEPQEVEILKEIYPKVKPFLRPEGIAAIEAQGTHIKTDLDQLETPLVNGAECAYVTFTKDGVASCGIEDAYNAGEVAFRKPISCHLYPVRLQKYSKFTAVNYERWPICDDACSLGKELQVPVYKFTKDALIRKFGEQWYQELEDVAELYKKGDAK</sequence>
<evidence type="ECO:0008006" key="4">
    <source>
        <dbReference type="Google" id="ProtNLM"/>
    </source>
</evidence>
<dbReference type="InterPro" id="IPR021458">
    <property type="entry name" value="Rv0495c"/>
</dbReference>
<comment type="caution">
    <text evidence="2">The sequence shown here is derived from an EMBL/GenBank/DDBJ whole genome shotgun (WGS) entry which is preliminary data.</text>
</comment>
<protein>
    <recommendedName>
        <fullName evidence="4">DUF3109 family protein</fullName>
    </recommendedName>
</protein>
<evidence type="ECO:0000313" key="3">
    <source>
        <dbReference type="Proteomes" id="UP000001601"/>
    </source>
</evidence>
<keyword evidence="3" id="KW-1185">Reference proteome</keyword>
<dbReference type="Pfam" id="PF11307">
    <property type="entry name" value="DUF3109"/>
    <property type="match status" value="1"/>
</dbReference>
<gene>
    <name evidence="2" type="ORF">MED217_16890</name>
</gene>
<dbReference type="eggNOG" id="COG0727">
    <property type="taxonomic scope" value="Bacteria"/>
</dbReference>
<comment type="similarity">
    <text evidence="1">Belongs to the Rv0495c family.</text>
</comment>
<dbReference type="STRING" id="398720.MED217_16890"/>
<reference evidence="2 3" key="1">
    <citation type="journal article" date="2007" name="Nature">
        <title>Light stimulates growth of proteorhodopsin-containing marine Flavobacteria.</title>
        <authorList>
            <person name="Gomez-Consarnau L."/>
            <person name="Gonzalez J.M."/>
            <person name="Coll-Llado M."/>
            <person name="Gourdon P."/>
            <person name="Pascher T."/>
            <person name="Neutze R."/>
            <person name="Pedros-Alio C."/>
            <person name="Pinhassi J."/>
        </authorList>
    </citation>
    <scope>NUCLEOTIDE SEQUENCE [LARGE SCALE GENOMIC DNA]</scope>
    <source>
        <strain evidence="2 3">MED217</strain>
    </source>
</reference>
<dbReference type="AlphaFoldDB" id="A3XHK6"/>
<evidence type="ECO:0000256" key="1">
    <source>
        <dbReference type="ARBA" id="ARBA00093770"/>
    </source>
</evidence>
<dbReference type="EMBL" id="AANC01000001">
    <property type="protein sequence ID" value="EAQ51239.1"/>
    <property type="molecule type" value="Genomic_DNA"/>
</dbReference>
<accession>A3XHK6</accession>
<organism evidence="2 3">
    <name type="scientific">Leeuwenhoekiella blandensis (strain CECT 7118 / CCUG 51940 / KCTC 22103 / MED217)</name>
    <name type="common">Flavobacterium sp. (strain MED217)</name>
    <dbReference type="NCBI Taxonomy" id="398720"/>
    <lineage>
        <taxon>Bacteria</taxon>
        <taxon>Pseudomonadati</taxon>
        <taxon>Bacteroidota</taxon>
        <taxon>Flavobacteriia</taxon>
        <taxon>Flavobacteriales</taxon>
        <taxon>Flavobacteriaceae</taxon>
        <taxon>Leeuwenhoekiella</taxon>
    </lineage>
</organism>
<proteinExistence type="inferred from homology"/>
<dbReference type="Proteomes" id="UP000001601">
    <property type="component" value="Unassembled WGS sequence"/>
</dbReference>
<name>A3XHK6_LEEBM</name>
<evidence type="ECO:0000313" key="2">
    <source>
        <dbReference type="EMBL" id="EAQ51239.1"/>
    </source>
</evidence>
<dbReference type="HOGENOM" id="CLU_097451_0_0_10"/>